<dbReference type="Proteomes" id="UP001221757">
    <property type="component" value="Unassembled WGS sequence"/>
</dbReference>
<reference evidence="2" key="1">
    <citation type="submission" date="2023-03" db="EMBL/GenBank/DDBJ databases">
        <title>Massive genome expansion in bonnet fungi (Mycena s.s.) driven by repeated elements and novel gene families across ecological guilds.</title>
        <authorList>
            <consortium name="Lawrence Berkeley National Laboratory"/>
            <person name="Harder C.B."/>
            <person name="Miyauchi S."/>
            <person name="Viragh M."/>
            <person name="Kuo A."/>
            <person name="Thoen E."/>
            <person name="Andreopoulos B."/>
            <person name="Lu D."/>
            <person name="Skrede I."/>
            <person name="Drula E."/>
            <person name="Henrissat B."/>
            <person name="Morin E."/>
            <person name="Kohler A."/>
            <person name="Barry K."/>
            <person name="LaButti K."/>
            <person name="Morin E."/>
            <person name="Salamov A."/>
            <person name="Lipzen A."/>
            <person name="Mereny Z."/>
            <person name="Hegedus B."/>
            <person name="Baldrian P."/>
            <person name="Stursova M."/>
            <person name="Weitz H."/>
            <person name="Taylor A."/>
            <person name="Grigoriev I.V."/>
            <person name="Nagy L.G."/>
            <person name="Martin F."/>
            <person name="Kauserud H."/>
        </authorList>
    </citation>
    <scope>NUCLEOTIDE SEQUENCE</scope>
    <source>
        <strain evidence="2">CBHHK067</strain>
    </source>
</reference>
<gene>
    <name evidence="2" type="ORF">B0H17DRAFT_978024</name>
</gene>
<protein>
    <recommendedName>
        <fullName evidence="1">Glycosyltransferase family 18 catalytic domain-containing protein</fullName>
    </recommendedName>
</protein>
<dbReference type="AlphaFoldDB" id="A0AAD7DT18"/>
<comment type="caution">
    <text evidence="2">The sequence shown here is derived from an EMBL/GenBank/DDBJ whole genome shotgun (WGS) entry which is preliminary data.</text>
</comment>
<evidence type="ECO:0000259" key="1">
    <source>
        <dbReference type="Pfam" id="PF15024"/>
    </source>
</evidence>
<dbReference type="Pfam" id="PF15024">
    <property type="entry name" value="Glyco_transf_18"/>
    <property type="match status" value="1"/>
</dbReference>
<evidence type="ECO:0000313" key="2">
    <source>
        <dbReference type="EMBL" id="KAJ7699014.1"/>
    </source>
</evidence>
<keyword evidence="3" id="KW-1185">Reference proteome</keyword>
<feature type="domain" description="Glycosyltransferase family 18 catalytic" evidence="1">
    <location>
        <begin position="204"/>
        <end position="332"/>
    </location>
</feature>
<name>A0AAD7DT18_MYCRO</name>
<accession>A0AAD7DT18</accession>
<organism evidence="2 3">
    <name type="scientific">Mycena rosella</name>
    <name type="common">Pink bonnet</name>
    <name type="synonym">Agaricus rosellus</name>
    <dbReference type="NCBI Taxonomy" id="1033263"/>
    <lineage>
        <taxon>Eukaryota</taxon>
        <taxon>Fungi</taxon>
        <taxon>Dikarya</taxon>
        <taxon>Basidiomycota</taxon>
        <taxon>Agaricomycotina</taxon>
        <taxon>Agaricomycetes</taxon>
        <taxon>Agaricomycetidae</taxon>
        <taxon>Agaricales</taxon>
        <taxon>Marasmiineae</taxon>
        <taxon>Mycenaceae</taxon>
        <taxon>Mycena</taxon>
    </lineage>
</organism>
<sequence length="361" mass="40026">MYFLLSMRGGNGGEEIWADSTMRAMRNLGYTVLYAASLPEAVHLYHIIPDLVKIVIVNDWDSFKCDADKQGCVQSEQNPTGIPLHKIFSFYFWPFPRHPLGQRWVLAPEPFALQPDPNLVSNNTYLGYSIEADCALTPFVPPAARPAHAWVLAKLLRYLQPARGASWVKADFDAAAHRTGVTFALGAGLSNDEAEADRVALEEGLPDSHINYGRMQKAEFMGKVAQTKVLVGVGLPLISPTPYNALCLGVPFINPLDGWDEANPDDTTKYHGQHAMMAFMKPPYVYNVRKGDRDGFVNAVAAALANPIESYVPERMRMSAVEARLAEIVDHDWEAEARRQAEWCNEPCGCLTPCDMRATAN</sequence>
<evidence type="ECO:0000313" key="3">
    <source>
        <dbReference type="Proteomes" id="UP001221757"/>
    </source>
</evidence>
<dbReference type="InterPro" id="IPR026116">
    <property type="entry name" value="GT18_cat"/>
</dbReference>
<dbReference type="GO" id="GO:0030144">
    <property type="term" value="F:alpha-1,6-mannosylglycoprotein 6-beta-N-acetylglucosaminyltransferase activity"/>
    <property type="evidence" value="ECO:0007669"/>
    <property type="project" value="InterPro"/>
</dbReference>
<dbReference type="EMBL" id="JARKIE010000024">
    <property type="protein sequence ID" value="KAJ7699014.1"/>
    <property type="molecule type" value="Genomic_DNA"/>
</dbReference>
<proteinExistence type="predicted"/>